<evidence type="ECO:0000313" key="4">
    <source>
        <dbReference type="EMBL" id="TCO77031.1"/>
    </source>
</evidence>
<feature type="domain" description="Peptidase M1 membrane alanine aminopeptidase" evidence="3">
    <location>
        <begin position="375"/>
        <end position="527"/>
    </location>
</feature>
<dbReference type="CDD" id="cd09603">
    <property type="entry name" value="M1_APN_like"/>
    <property type="match status" value="1"/>
</dbReference>
<dbReference type="InterPro" id="IPR027268">
    <property type="entry name" value="Peptidase_M4/M1_CTD_sf"/>
</dbReference>
<feature type="chain" id="PRO_5020522912" evidence="2">
    <location>
        <begin position="24"/>
        <end position="633"/>
    </location>
</feature>
<dbReference type="InterPro" id="IPR042097">
    <property type="entry name" value="Aminopeptidase_N-like_N_sf"/>
</dbReference>
<dbReference type="Pfam" id="PF01433">
    <property type="entry name" value="Peptidase_M1"/>
    <property type="match status" value="1"/>
</dbReference>
<keyword evidence="2" id="KW-0732">Signal</keyword>
<dbReference type="InterPro" id="IPR014782">
    <property type="entry name" value="Peptidase_M1_dom"/>
</dbReference>
<dbReference type="Proteomes" id="UP000294980">
    <property type="component" value="Unassembled WGS sequence"/>
</dbReference>
<comment type="cofactor">
    <cofactor evidence="1">
        <name>Zn(2+)</name>
        <dbReference type="ChEBI" id="CHEBI:29105"/>
    </cofactor>
    <text evidence="1">Binds 1 zinc ion per subunit.</text>
</comment>
<dbReference type="RefSeq" id="WP_240624340.1">
    <property type="nucleotide sequence ID" value="NZ_QQSW01000008.1"/>
</dbReference>
<evidence type="ECO:0000256" key="2">
    <source>
        <dbReference type="SAM" id="SignalP"/>
    </source>
</evidence>
<feature type="signal peptide" evidence="2">
    <location>
        <begin position="1"/>
        <end position="23"/>
    </location>
</feature>
<gene>
    <name evidence="4" type="ORF">EV688_10344</name>
</gene>
<keyword evidence="5" id="KW-1185">Reference proteome</keyword>
<organism evidence="4 5">
    <name type="scientific">Chromatocurvus halotolerans</name>
    <dbReference type="NCBI Taxonomy" id="1132028"/>
    <lineage>
        <taxon>Bacteria</taxon>
        <taxon>Pseudomonadati</taxon>
        <taxon>Pseudomonadota</taxon>
        <taxon>Gammaproteobacteria</taxon>
        <taxon>Cellvibrionales</taxon>
        <taxon>Halieaceae</taxon>
        <taxon>Chromatocurvus</taxon>
    </lineage>
</organism>
<dbReference type="GO" id="GO:0008237">
    <property type="term" value="F:metallopeptidase activity"/>
    <property type="evidence" value="ECO:0007669"/>
    <property type="project" value="InterPro"/>
</dbReference>
<dbReference type="InterPro" id="IPR034015">
    <property type="entry name" value="M1_LTA4H"/>
</dbReference>
<feature type="binding site" evidence="1">
    <location>
        <position position="380"/>
    </location>
    <ligand>
        <name>Zn(2+)</name>
        <dbReference type="ChEBI" id="CHEBI:29105"/>
        <note>catalytic</note>
    </ligand>
</feature>
<dbReference type="AlphaFoldDB" id="A0A4R2KRV3"/>
<feature type="binding site" evidence="1">
    <location>
        <position position="384"/>
    </location>
    <ligand>
        <name>Zn(2+)</name>
        <dbReference type="ChEBI" id="CHEBI:29105"/>
        <note>catalytic</note>
    </ligand>
</feature>
<feature type="binding site" evidence="1">
    <location>
        <position position="403"/>
    </location>
    <ligand>
        <name>Zn(2+)</name>
        <dbReference type="ChEBI" id="CHEBI:29105"/>
        <note>catalytic</note>
    </ligand>
</feature>
<dbReference type="Gene3D" id="2.60.40.1730">
    <property type="entry name" value="tricorn interacting facor f3 domain"/>
    <property type="match status" value="1"/>
</dbReference>
<accession>A0A4R2KRV3</accession>
<keyword evidence="1" id="KW-0862">Zinc</keyword>
<protein>
    <submittedName>
        <fullName evidence="4">Peptidase M1-like protein</fullName>
    </submittedName>
</protein>
<dbReference type="EMBL" id="SLWX01000003">
    <property type="protein sequence ID" value="TCO77031.1"/>
    <property type="molecule type" value="Genomic_DNA"/>
</dbReference>
<reference evidence="4 5" key="1">
    <citation type="submission" date="2019-03" db="EMBL/GenBank/DDBJ databases">
        <title>Genomic Encyclopedia of Type Strains, Phase IV (KMG-IV): sequencing the most valuable type-strain genomes for metagenomic binning, comparative biology and taxonomic classification.</title>
        <authorList>
            <person name="Goeker M."/>
        </authorList>
    </citation>
    <scope>NUCLEOTIDE SEQUENCE [LARGE SCALE GENOMIC DNA]</scope>
    <source>
        <strain evidence="4 5">DSM 23344</strain>
    </source>
</reference>
<sequence>MNLPHLPRRAGALVIASVMAALAGCGADNDSSAAVAQTSAAESAQAETPAASKGDEESLAPAVVAALEAAARGQAFEDSLHPETAKTGKALSSLQQAFDVRHYALSLRIMPETRTIDGSLAVTFEALESLTAIELDLDPGLSVHGATVAGQAAEVARNEDSFTVTLPASVAAGETATVTVNYGGKPHIALAPPWHGGFVWSEVDGTPWFATAVQTEGCDLWWPCKDTYADKPDDGVEVAISAPRGVKVASVGTLDGVEEGDDGFDTWRWVSRHPYTGYAIAINGGPYEVIEESYTGINGTTYPIQFWALAANADKARRLVETEVFADLEFFERMVGPYPWGDEKVGFVETPHLGMEHQTINGYGEGYKRGKHGFDQLLHHELAHEWFGNVMTHARPQDSWLHEGYGAYMQSVYAEETTGDMGYFDRMYGAYTNNEHCLPVVNPAVADVGEAFDNRDIYTKGAWLLHTLRNYIGEEAFWAGTRRLVFGTSEPWDLPYPIAPRYRTTEDFTRIMSEEAGQDVAWLVETYLYEAGMPDLQVERSDERIELTWNTPSDRPFPMPVSVSIDGEIIRVAMAEATGSIAVPAGARVIIDPRSEILRNLPIIGSCDEQTEEQVQYNIDRYTRMAREYGWQR</sequence>
<comment type="caution">
    <text evidence="4">The sequence shown here is derived from an EMBL/GenBank/DDBJ whole genome shotgun (WGS) entry which is preliminary data.</text>
</comment>
<dbReference type="SUPFAM" id="SSF55486">
    <property type="entry name" value="Metalloproteases ('zincins'), catalytic domain"/>
    <property type="match status" value="1"/>
</dbReference>
<dbReference type="GO" id="GO:0008270">
    <property type="term" value="F:zinc ion binding"/>
    <property type="evidence" value="ECO:0007669"/>
    <property type="project" value="InterPro"/>
</dbReference>
<proteinExistence type="predicted"/>
<evidence type="ECO:0000256" key="1">
    <source>
        <dbReference type="PIRSR" id="PIRSR634015-3"/>
    </source>
</evidence>
<name>A0A4R2KRV3_9GAMM</name>
<dbReference type="PANTHER" id="PTHR45726:SF3">
    <property type="entry name" value="LEUKOTRIENE A-4 HYDROLASE"/>
    <property type="match status" value="1"/>
</dbReference>
<dbReference type="PANTHER" id="PTHR45726">
    <property type="entry name" value="LEUKOTRIENE A-4 HYDROLASE"/>
    <property type="match status" value="1"/>
</dbReference>
<evidence type="ECO:0000259" key="3">
    <source>
        <dbReference type="Pfam" id="PF01433"/>
    </source>
</evidence>
<evidence type="ECO:0000313" key="5">
    <source>
        <dbReference type="Proteomes" id="UP000294980"/>
    </source>
</evidence>
<dbReference type="SUPFAM" id="SSF63737">
    <property type="entry name" value="Leukotriene A4 hydrolase N-terminal domain"/>
    <property type="match status" value="1"/>
</dbReference>
<dbReference type="Gene3D" id="1.10.390.10">
    <property type="entry name" value="Neutral Protease Domain 2"/>
    <property type="match status" value="1"/>
</dbReference>
<keyword evidence="1" id="KW-0479">Metal-binding</keyword>